<keyword evidence="1" id="KW-0472">Membrane</keyword>
<dbReference type="Pfam" id="PF00535">
    <property type="entry name" value="Glycos_transf_2"/>
    <property type="match status" value="1"/>
</dbReference>
<dbReference type="OrthoDB" id="6116224at2"/>
<keyword evidence="3" id="KW-0808">Transferase</keyword>
<dbReference type="InterPro" id="IPR001173">
    <property type="entry name" value="Glyco_trans_2-like"/>
</dbReference>
<keyword evidence="1" id="KW-0812">Transmembrane</keyword>
<dbReference type="InterPro" id="IPR029044">
    <property type="entry name" value="Nucleotide-diphossugar_trans"/>
</dbReference>
<protein>
    <submittedName>
        <fullName evidence="3">Glycosyltransferase family 2 protein</fullName>
    </submittedName>
</protein>
<evidence type="ECO:0000256" key="1">
    <source>
        <dbReference type="SAM" id="Phobius"/>
    </source>
</evidence>
<evidence type="ECO:0000313" key="3">
    <source>
        <dbReference type="EMBL" id="AZG73848.1"/>
    </source>
</evidence>
<dbReference type="EMBL" id="CP034015">
    <property type="protein sequence ID" value="AZG73848.1"/>
    <property type="molecule type" value="Genomic_DNA"/>
</dbReference>
<accession>A0A3G8LYS5</accession>
<dbReference type="Proteomes" id="UP000278035">
    <property type="component" value="Chromosome"/>
</dbReference>
<dbReference type="AlphaFoldDB" id="A0A3G8LYS5"/>
<dbReference type="SUPFAM" id="SSF53448">
    <property type="entry name" value="Nucleotide-diphospho-sugar transferases"/>
    <property type="match status" value="1"/>
</dbReference>
<dbReference type="PANTHER" id="PTHR22916">
    <property type="entry name" value="GLYCOSYLTRANSFERASE"/>
    <property type="match status" value="1"/>
</dbReference>
<evidence type="ECO:0000259" key="2">
    <source>
        <dbReference type="Pfam" id="PF00535"/>
    </source>
</evidence>
<evidence type="ECO:0000313" key="4">
    <source>
        <dbReference type="Proteomes" id="UP000278035"/>
    </source>
</evidence>
<keyword evidence="4" id="KW-1185">Reference proteome</keyword>
<dbReference type="KEGG" id="slj:EGC82_14435"/>
<reference evidence="4" key="1">
    <citation type="submission" date="2018-11" db="EMBL/GenBank/DDBJ databases">
        <title>Shewanella sp. M2.</title>
        <authorList>
            <person name="Hwang Y.J."/>
            <person name="Hwang C.Y."/>
        </authorList>
    </citation>
    <scope>NUCLEOTIDE SEQUENCE [LARGE SCALE GENOMIC DNA]</scope>
    <source>
        <strain evidence="4">LMG 19866</strain>
    </source>
</reference>
<feature type="domain" description="Glycosyltransferase 2-like" evidence="2">
    <location>
        <begin position="4"/>
        <end position="159"/>
    </location>
</feature>
<organism evidence="3 4">
    <name type="scientific">Shewanella livingstonensis</name>
    <dbReference type="NCBI Taxonomy" id="150120"/>
    <lineage>
        <taxon>Bacteria</taxon>
        <taxon>Pseudomonadati</taxon>
        <taxon>Pseudomonadota</taxon>
        <taxon>Gammaproteobacteria</taxon>
        <taxon>Alteromonadales</taxon>
        <taxon>Shewanellaceae</taxon>
        <taxon>Shewanella</taxon>
    </lineage>
</organism>
<dbReference type="Gene3D" id="3.90.550.10">
    <property type="entry name" value="Spore Coat Polysaccharide Biosynthesis Protein SpsA, Chain A"/>
    <property type="match status" value="1"/>
</dbReference>
<dbReference type="PANTHER" id="PTHR22916:SF3">
    <property type="entry name" value="UDP-GLCNAC:BETAGAL BETA-1,3-N-ACETYLGLUCOSAMINYLTRANSFERASE-LIKE PROTEIN 1"/>
    <property type="match status" value="1"/>
</dbReference>
<keyword evidence="1" id="KW-1133">Transmembrane helix</keyword>
<gene>
    <name evidence="3" type="ORF">EGC82_14435</name>
</gene>
<sequence>MEVCIGICTYKRPEIRLTLESIVAQVLPENITVTVVVADNDETTAAKEYIENLAIELSLKLKYVHAPKRNISIARNACLDNTTSPIFFTIDDDQVASKNWISLMLKRLDKDNADVVFGPVKAIYPDNTPKWIIANDFHSHQPVFVDNEIKTGYTGNTLINLAKADGLHFNLIYGRTGGEDTDYFYQMYEKGAKLVYEPMAIVEEPVPENRLTKTWMLKRKLRMGQSFGQLQLSTSSLLDRIKLFFISLSKLLFCFLLCLLFCVNNKKFHFWLMRGIFHLGVNLKSLGLNHIENY</sequence>
<dbReference type="RefSeq" id="WP_124731381.1">
    <property type="nucleotide sequence ID" value="NZ_CP034015.1"/>
</dbReference>
<proteinExistence type="predicted"/>
<feature type="transmembrane region" description="Helical" evidence="1">
    <location>
        <begin position="243"/>
        <end position="263"/>
    </location>
</feature>
<name>A0A3G8LYS5_9GAMM</name>
<dbReference type="GO" id="GO:0016758">
    <property type="term" value="F:hexosyltransferase activity"/>
    <property type="evidence" value="ECO:0007669"/>
    <property type="project" value="UniProtKB-ARBA"/>
</dbReference>